<evidence type="ECO:0000313" key="3">
    <source>
        <dbReference type="Proteomes" id="UP000681720"/>
    </source>
</evidence>
<dbReference type="InterPro" id="IPR036390">
    <property type="entry name" value="WH_DNA-bd_sf"/>
</dbReference>
<protein>
    <recommendedName>
        <fullName evidence="1">Rad21/Rec8-like protein C-terminal eukaryotic domain-containing protein</fullName>
    </recommendedName>
</protein>
<proteinExistence type="predicted"/>
<comment type="caution">
    <text evidence="2">The sequence shown here is derived from an EMBL/GenBank/DDBJ whole genome shotgun (WGS) entry which is preliminary data.</text>
</comment>
<organism evidence="2 3">
    <name type="scientific">Rotaria magnacalcarata</name>
    <dbReference type="NCBI Taxonomy" id="392030"/>
    <lineage>
        <taxon>Eukaryota</taxon>
        <taxon>Metazoa</taxon>
        <taxon>Spiralia</taxon>
        <taxon>Gnathifera</taxon>
        <taxon>Rotifera</taxon>
        <taxon>Eurotatoria</taxon>
        <taxon>Bdelloidea</taxon>
        <taxon>Philodinida</taxon>
        <taxon>Philodinidae</taxon>
        <taxon>Rotaria</taxon>
    </lineage>
</organism>
<gene>
    <name evidence="2" type="ORF">GIL414_LOCUS80862</name>
</gene>
<dbReference type="AlphaFoldDB" id="A0A8S3J7C5"/>
<dbReference type="Pfam" id="PF04824">
    <property type="entry name" value="Rad21_Rec8"/>
    <property type="match status" value="1"/>
</dbReference>
<sequence length="78" mass="8740">MLNAFERAFDSADALSFHDHLSSGNPNYHTRKLTAQKFYTLLVLKKLQAVDVEQTEAFGDVTVTPGVHFHQYITSGGR</sequence>
<accession>A0A8S3J7C5</accession>
<dbReference type="Proteomes" id="UP000681720">
    <property type="component" value="Unassembled WGS sequence"/>
</dbReference>
<dbReference type="InterPro" id="IPR023093">
    <property type="entry name" value="ScpA-like_C"/>
</dbReference>
<dbReference type="InterPro" id="IPR006909">
    <property type="entry name" value="Rad21/Rec8_C_eu"/>
</dbReference>
<evidence type="ECO:0000313" key="2">
    <source>
        <dbReference type="EMBL" id="CAF5214119.1"/>
    </source>
</evidence>
<reference evidence="2" key="1">
    <citation type="submission" date="2021-02" db="EMBL/GenBank/DDBJ databases">
        <authorList>
            <person name="Nowell W R."/>
        </authorList>
    </citation>
    <scope>NUCLEOTIDE SEQUENCE</scope>
</reference>
<feature type="domain" description="Rad21/Rec8-like protein C-terminal eukaryotic" evidence="1">
    <location>
        <begin position="26"/>
        <end position="68"/>
    </location>
</feature>
<name>A0A8S3J7C5_9BILA</name>
<dbReference type="Gene3D" id="1.10.10.580">
    <property type="entry name" value="Structural maintenance of chromosome 1. Chain E"/>
    <property type="match status" value="1"/>
</dbReference>
<evidence type="ECO:0000259" key="1">
    <source>
        <dbReference type="Pfam" id="PF04824"/>
    </source>
</evidence>
<dbReference type="SUPFAM" id="SSF46785">
    <property type="entry name" value="Winged helix' DNA-binding domain"/>
    <property type="match status" value="1"/>
</dbReference>
<dbReference type="EMBL" id="CAJOBJ010355964">
    <property type="protein sequence ID" value="CAF5214119.1"/>
    <property type="molecule type" value="Genomic_DNA"/>
</dbReference>